<evidence type="ECO:0000256" key="23">
    <source>
        <dbReference type="SAM" id="Coils"/>
    </source>
</evidence>
<sequence length="517" mass="53710">MRFGPVRWWRARTLHARLSLLVTVAVGAAMVAVAGGAWVAVREIQRHQVALELSNDAASIAANPEQWLATESSRTREWPATGAGGFGGHGDGGGGRGPGRDGWRHGEIGPCWQILDATGAPSGGSRTTLPVTDSARRIAAGSARQPVRETITLGTDDYLMLTVPLAGGGAVQVGMDSDPSERVLTAFALLLALGCAAGIAGAAFLGRTVARAGLAPVERLTSAVEDVAVTQDLDHPIDVHGVDEIARLGRSVNAMLAAIDASRRAQRTLVEDAGHELRTPLTSIRTNVELLLELERRPELAHRLPPEERAELLADLDAQVRELATLTTELVELSREEATRETVEPVELADVVAAAVARVRIRVPGLTYDTGLTPAIVAGRPGELERMVVNVLDNAAKWSPPGGTVRIRLTTADSHQVADRGAGPGPGAGLGPGESGWALLTVADSGPGIAAEDLPHVFDRFYRATAARSMPGSGLGLAIVAQTAAQHGGTVTAAPGEQGGTVVTIRLPVSDAAGGTE</sequence>
<gene>
    <name evidence="28" type="ORF">ACTOB_005716</name>
</gene>
<dbReference type="RefSeq" id="WP_284914937.1">
    <property type="nucleotide sequence ID" value="NZ_CP126980.1"/>
</dbReference>
<keyword evidence="19" id="KW-0843">Virulence</keyword>
<reference evidence="28 29" key="1">
    <citation type="submission" date="2023-06" db="EMBL/GenBank/DDBJ databases">
        <authorList>
            <person name="Yushchuk O."/>
            <person name="Binda E."/>
            <person name="Ruckert-Reed C."/>
            <person name="Fedorenko V."/>
            <person name="Kalinowski J."/>
            <person name="Marinelli F."/>
        </authorList>
    </citation>
    <scope>NUCLEOTIDE SEQUENCE [LARGE SCALE GENOMIC DNA]</scope>
    <source>
        <strain evidence="28 29">NRRL 3884</strain>
    </source>
</reference>
<evidence type="ECO:0000256" key="14">
    <source>
        <dbReference type="ARBA" id="ARBA00022842"/>
    </source>
</evidence>
<dbReference type="EMBL" id="CP126980">
    <property type="protein sequence ID" value="WIM93730.1"/>
    <property type="molecule type" value="Genomic_DNA"/>
</dbReference>
<dbReference type="GO" id="GO:0016301">
    <property type="term" value="F:kinase activity"/>
    <property type="evidence" value="ECO:0007669"/>
    <property type="project" value="UniProtKB-KW"/>
</dbReference>
<dbReference type="InterPro" id="IPR003661">
    <property type="entry name" value="HisK_dim/P_dom"/>
</dbReference>
<dbReference type="Proteomes" id="UP001240150">
    <property type="component" value="Chromosome"/>
</dbReference>
<accession>A0ABY8W7D8</accession>
<keyword evidence="7" id="KW-0597">Phosphoprotein</keyword>
<dbReference type="PRINTS" id="PR00344">
    <property type="entry name" value="BCTRLSENSOR"/>
</dbReference>
<evidence type="ECO:0000256" key="1">
    <source>
        <dbReference type="ARBA" id="ARBA00000085"/>
    </source>
</evidence>
<keyword evidence="18" id="KW-0346">Stress response</keyword>
<feature type="coiled-coil region" evidence="23">
    <location>
        <begin position="309"/>
        <end position="336"/>
    </location>
</feature>
<dbReference type="InterPro" id="IPR005467">
    <property type="entry name" value="His_kinase_dom"/>
</dbReference>
<feature type="transmembrane region" description="Helical" evidence="25">
    <location>
        <begin position="20"/>
        <end position="41"/>
    </location>
</feature>
<keyword evidence="6" id="KW-1003">Cell membrane</keyword>
<evidence type="ECO:0000259" key="26">
    <source>
        <dbReference type="PROSITE" id="PS50109"/>
    </source>
</evidence>
<dbReference type="Gene3D" id="6.10.340.10">
    <property type="match status" value="1"/>
</dbReference>
<evidence type="ECO:0000256" key="13">
    <source>
        <dbReference type="ARBA" id="ARBA00022840"/>
    </source>
</evidence>
<organism evidence="28 29">
    <name type="scientific">Actinoplanes oblitus</name>
    <dbReference type="NCBI Taxonomy" id="3040509"/>
    <lineage>
        <taxon>Bacteria</taxon>
        <taxon>Bacillati</taxon>
        <taxon>Actinomycetota</taxon>
        <taxon>Actinomycetes</taxon>
        <taxon>Micromonosporales</taxon>
        <taxon>Micromonosporaceae</taxon>
        <taxon>Actinoplanes</taxon>
    </lineage>
</organism>
<dbReference type="InterPro" id="IPR003594">
    <property type="entry name" value="HATPase_dom"/>
</dbReference>
<dbReference type="CDD" id="cd00082">
    <property type="entry name" value="HisKA"/>
    <property type="match status" value="1"/>
</dbReference>
<feature type="compositionally biased region" description="Gly residues" evidence="24">
    <location>
        <begin position="82"/>
        <end position="97"/>
    </location>
</feature>
<keyword evidence="17" id="KW-0902">Two-component regulatory system</keyword>
<evidence type="ECO:0000256" key="19">
    <source>
        <dbReference type="ARBA" id="ARBA00023026"/>
    </source>
</evidence>
<dbReference type="Gene3D" id="1.10.287.130">
    <property type="match status" value="1"/>
</dbReference>
<evidence type="ECO:0000256" key="7">
    <source>
        <dbReference type="ARBA" id="ARBA00022553"/>
    </source>
</evidence>
<keyword evidence="9 25" id="KW-0812">Transmembrane</keyword>
<dbReference type="CDD" id="cd00075">
    <property type="entry name" value="HATPase"/>
    <property type="match status" value="1"/>
</dbReference>
<evidence type="ECO:0000256" key="22">
    <source>
        <dbReference type="ARBA" id="ARBA00041776"/>
    </source>
</evidence>
<evidence type="ECO:0000313" key="29">
    <source>
        <dbReference type="Proteomes" id="UP001240150"/>
    </source>
</evidence>
<feature type="domain" description="HAMP" evidence="27">
    <location>
        <begin position="211"/>
        <end position="264"/>
    </location>
</feature>
<comment type="cofactor">
    <cofactor evidence="2">
        <name>Mn(2+)</name>
        <dbReference type="ChEBI" id="CHEBI:29035"/>
    </cofactor>
</comment>
<evidence type="ECO:0000256" key="5">
    <source>
        <dbReference type="ARBA" id="ARBA00012438"/>
    </source>
</evidence>
<keyword evidence="11 28" id="KW-0418">Kinase</keyword>
<comment type="catalytic activity">
    <reaction evidence="1">
        <text>ATP + protein L-histidine = ADP + protein N-phospho-L-histidine.</text>
        <dbReference type="EC" id="2.7.13.3"/>
    </reaction>
</comment>
<evidence type="ECO:0000256" key="12">
    <source>
        <dbReference type="ARBA" id="ARBA00022801"/>
    </source>
</evidence>
<protein>
    <recommendedName>
        <fullName evidence="21">Signal transduction histidine-protein kinase/phosphatase MprB</fullName>
        <ecNumber evidence="5">2.7.13.3</ecNumber>
    </recommendedName>
    <alternativeName>
        <fullName evidence="22">Mycobacterial persistence regulator B</fullName>
    </alternativeName>
</protein>
<dbReference type="Pfam" id="PF02518">
    <property type="entry name" value="HATPase_c"/>
    <property type="match status" value="1"/>
</dbReference>
<dbReference type="PROSITE" id="PS50109">
    <property type="entry name" value="HIS_KIN"/>
    <property type="match status" value="1"/>
</dbReference>
<proteinExistence type="predicted"/>
<feature type="transmembrane region" description="Helical" evidence="25">
    <location>
        <begin position="183"/>
        <end position="205"/>
    </location>
</feature>
<keyword evidence="23" id="KW-0175">Coiled coil</keyword>
<evidence type="ECO:0000256" key="6">
    <source>
        <dbReference type="ARBA" id="ARBA00022475"/>
    </source>
</evidence>
<dbReference type="EC" id="2.7.13.3" evidence="5"/>
<dbReference type="Gene3D" id="3.30.565.10">
    <property type="entry name" value="Histidine kinase-like ATPase, C-terminal domain"/>
    <property type="match status" value="1"/>
</dbReference>
<dbReference type="Pfam" id="PF00672">
    <property type="entry name" value="HAMP"/>
    <property type="match status" value="1"/>
</dbReference>
<keyword evidence="25" id="KW-0472">Membrane</keyword>
<keyword evidence="12" id="KW-0378">Hydrolase</keyword>
<evidence type="ECO:0000256" key="3">
    <source>
        <dbReference type="ARBA" id="ARBA00001946"/>
    </source>
</evidence>
<evidence type="ECO:0000256" key="21">
    <source>
        <dbReference type="ARBA" id="ARBA00040454"/>
    </source>
</evidence>
<dbReference type="CDD" id="cd06225">
    <property type="entry name" value="HAMP"/>
    <property type="match status" value="1"/>
</dbReference>
<evidence type="ECO:0000256" key="4">
    <source>
        <dbReference type="ARBA" id="ARBA00004651"/>
    </source>
</evidence>
<dbReference type="InterPro" id="IPR036890">
    <property type="entry name" value="HATPase_C_sf"/>
</dbReference>
<evidence type="ECO:0000256" key="25">
    <source>
        <dbReference type="SAM" id="Phobius"/>
    </source>
</evidence>
<evidence type="ECO:0000256" key="9">
    <source>
        <dbReference type="ARBA" id="ARBA00022692"/>
    </source>
</evidence>
<evidence type="ECO:0000313" key="28">
    <source>
        <dbReference type="EMBL" id="WIM93730.1"/>
    </source>
</evidence>
<dbReference type="SMART" id="SM00388">
    <property type="entry name" value="HisKA"/>
    <property type="match status" value="1"/>
</dbReference>
<keyword evidence="10" id="KW-0547">Nucleotide-binding</keyword>
<dbReference type="PANTHER" id="PTHR44936:SF9">
    <property type="entry name" value="SENSOR PROTEIN CREC"/>
    <property type="match status" value="1"/>
</dbReference>
<dbReference type="InterPro" id="IPR036097">
    <property type="entry name" value="HisK_dim/P_sf"/>
</dbReference>
<feature type="domain" description="Histidine kinase" evidence="26">
    <location>
        <begin position="272"/>
        <end position="511"/>
    </location>
</feature>
<keyword evidence="13" id="KW-0067">ATP-binding</keyword>
<evidence type="ECO:0000256" key="11">
    <source>
        <dbReference type="ARBA" id="ARBA00022777"/>
    </source>
</evidence>
<dbReference type="Pfam" id="PF00512">
    <property type="entry name" value="HisKA"/>
    <property type="match status" value="1"/>
</dbReference>
<evidence type="ECO:0000256" key="15">
    <source>
        <dbReference type="ARBA" id="ARBA00022912"/>
    </source>
</evidence>
<evidence type="ECO:0000256" key="17">
    <source>
        <dbReference type="ARBA" id="ARBA00023012"/>
    </source>
</evidence>
<evidence type="ECO:0000256" key="20">
    <source>
        <dbReference type="ARBA" id="ARBA00023211"/>
    </source>
</evidence>
<dbReference type="SUPFAM" id="SSF47384">
    <property type="entry name" value="Homodimeric domain of signal transducing histidine kinase"/>
    <property type="match status" value="1"/>
</dbReference>
<comment type="subcellular location">
    <subcellularLocation>
        <location evidence="4">Cell membrane</location>
        <topology evidence="4">Multi-pass membrane protein</topology>
    </subcellularLocation>
</comment>
<comment type="cofactor">
    <cofactor evidence="3">
        <name>Mg(2+)</name>
        <dbReference type="ChEBI" id="CHEBI:18420"/>
    </cofactor>
</comment>
<keyword evidence="16 25" id="KW-1133">Transmembrane helix</keyword>
<evidence type="ECO:0000256" key="24">
    <source>
        <dbReference type="SAM" id="MobiDB-lite"/>
    </source>
</evidence>
<evidence type="ECO:0000256" key="2">
    <source>
        <dbReference type="ARBA" id="ARBA00001936"/>
    </source>
</evidence>
<dbReference type="SMART" id="SM00387">
    <property type="entry name" value="HATPase_c"/>
    <property type="match status" value="1"/>
</dbReference>
<dbReference type="PROSITE" id="PS50885">
    <property type="entry name" value="HAMP"/>
    <property type="match status" value="1"/>
</dbReference>
<evidence type="ECO:0000256" key="8">
    <source>
        <dbReference type="ARBA" id="ARBA00022679"/>
    </source>
</evidence>
<evidence type="ECO:0000256" key="10">
    <source>
        <dbReference type="ARBA" id="ARBA00022741"/>
    </source>
</evidence>
<dbReference type="SUPFAM" id="SSF55874">
    <property type="entry name" value="ATPase domain of HSP90 chaperone/DNA topoisomerase II/histidine kinase"/>
    <property type="match status" value="1"/>
</dbReference>
<dbReference type="InterPro" id="IPR004358">
    <property type="entry name" value="Sig_transdc_His_kin-like_C"/>
</dbReference>
<dbReference type="PANTHER" id="PTHR44936">
    <property type="entry name" value="SENSOR PROTEIN CREC"/>
    <property type="match status" value="1"/>
</dbReference>
<dbReference type="InterPro" id="IPR003660">
    <property type="entry name" value="HAMP_dom"/>
</dbReference>
<keyword evidence="20" id="KW-0464">Manganese</keyword>
<feature type="region of interest" description="Disordered" evidence="24">
    <location>
        <begin position="69"/>
        <end position="103"/>
    </location>
</feature>
<name>A0ABY8W7D8_9ACTN</name>
<keyword evidence="29" id="KW-1185">Reference proteome</keyword>
<keyword evidence="15" id="KW-0904">Protein phosphatase</keyword>
<evidence type="ECO:0000256" key="18">
    <source>
        <dbReference type="ARBA" id="ARBA00023016"/>
    </source>
</evidence>
<keyword evidence="8" id="KW-0808">Transferase</keyword>
<dbReference type="InterPro" id="IPR050980">
    <property type="entry name" value="2C_sensor_his_kinase"/>
</dbReference>
<evidence type="ECO:0000256" key="16">
    <source>
        <dbReference type="ARBA" id="ARBA00022989"/>
    </source>
</evidence>
<evidence type="ECO:0000259" key="27">
    <source>
        <dbReference type="PROSITE" id="PS50885"/>
    </source>
</evidence>
<dbReference type="SMART" id="SM00304">
    <property type="entry name" value="HAMP"/>
    <property type="match status" value="1"/>
</dbReference>
<keyword evidence="14" id="KW-0460">Magnesium</keyword>